<organism evidence="1 2">
    <name type="scientific">Stenotrophomonas phage SMA7</name>
    <dbReference type="NCBI Taxonomy" id="1343494"/>
    <lineage>
        <taxon>Viruses</taxon>
        <taxon>Monodnaviria</taxon>
        <taxon>Loebvirae</taxon>
        <taxon>Hofneiviricota</taxon>
        <taxon>Faserviricetes</taxon>
        <taxon>Tubulavirales</taxon>
        <taxon>Inoviridae</taxon>
        <taxon>Subteminivirus</taxon>
        <taxon>Subteminivirus SMA7</taxon>
    </lineage>
</organism>
<evidence type="ECO:0000313" key="1">
    <source>
        <dbReference type="EMBL" id="CDF66320.1"/>
    </source>
</evidence>
<protein>
    <submittedName>
        <fullName evidence="1">Uncharacterized protein</fullName>
    </submittedName>
</protein>
<evidence type="ECO:0000313" key="2">
    <source>
        <dbReference type="Proteomes" id="UP000014423"/>
    </source>
</evidence>
<dbReference type="InterPro" id="IPR021096">
    <property type="entry name" value="Vibrio_phage_VSK_Orf152"/>
</dbReference>
<reference evidence="1 2" key="1">
    <citation type="journal article" date="2014" name="Arch. Virol.">
        <title>Genomic characterization and integrative properties of phiSMA6 and phiSMA7, two novel filamentous bacteriophages of Stenotrophomonas maltophilia.</title>
        <authorList>
            <person name="Petrova M.A."/>
            <person name="Shcherbatova N.A."/>
            <person name="Kurakov A."/>
            <person name="Mindlin S.Z."/>
        </authorList>
    </citation>
    <scope>NUCLEOTIDE SEQUENCE [LARGE SCALE GENOMIC DNA]</scope>
</reference>
<proteinExistence type="predicted"/>
<dbReference type="OrthoDB" id="34012at10239"/>
<name>S0F2J2_9VIRU</name>
<dbReference type="Proteomes" id="UP000014423">
    <property type="component" value="Segment"/>
</dbReference>
<dbReference type="EMBL" id="HG007973">
    <property type="protein sequence ID" value="CDF66320.1"/>
    <property type="molecule type" value="Genomic_DNA"/>
</dbReference>
<dbReference type="KEGG" id="vg:15957217"/>
<dbReference type="Pfam" id="PF12472">
    <property type="entry name" value="DUF3693"/>
    <property type="match status" value="1"/>
</dbReference>
<dbReference type="GeneID" id="15957217"/>
<keyword evidence="2" id="KW-1185">Reference proteome</keyword>
<sequence>MTAVNELLDNVKIRLNLASDMALAERLTVTRSLVSRWRKGDTPLADERIAQICALAKLDGPTWIAMIHAERATSATERALWRLMLDRMSAAAAVVALVALSMPGLANAKTAQIQAVSAADNGGMYIMFKAIRRWLARILPRSPALLWHGA</sequence>
<accession>S0F2J2</accession>
<dbReference type="RefSeq" id="YP_008130365.1">
    <property type="nucleotide sequence ID" value="NC_021569.1"/>
</dbReference>